<accession>A0ABP9DCK0</accession>
<dbReference type="GO" id="GO:0008168">
    <property type="term" value="F:methyltransferase activity"/>
    <property type="evidence" value="ECO:0007669"/>
    <property type="project" value="UniProtKB-KW"/>
</dbReference>
<feature type="domain" description="Methyltransferase type 11" evidence="4">
    <location>
        <begin position="47"/>
        <end position="139"/>
    </location>
</feature>
<organism evidence="5 6">
    <name type="scientific">Kitasatospora terrestris</name>
    <dbReference type="NCBI Taxonomy" id="258051"/>
    <lineage>
        <taxon>Bacteria</taxon>
        <taxon>Bacillati</taxon>
        <taxon>Actinomycetota</taxon>
        <taxon>Actinomycetes</taxon>
        <taxon>Kitasatosporales</taxon>
        <taxon>Streptomycetaceae</taxon>
        <taxon>Kitasatospora</taxon>
    </lineage>
</organism>
<evidence type="ECO:0000313" key="5">
    <source>
        <dbReference type="EMBL" id="GAA4839474.1"/>
    </source>
</evidence>
<proteinExistence type="inferred from homology"/>
<dbReference type="SUPFAM" id="SSF53335">
    <property type="entry name" value="S-adenosyl-L-methionine-dependent methyltransferases"/>
    <property type="match status" value="1"/>
</dbReference>
<comment type="caution">
    <text evidence="5">The sequence shown here is derived from an EMBL/GenBank/DDBJ whole genome shotgun (WGS) entry which is preliminary data.</text>
</comment>
<dbReference type="InterPro" id="IPR029063">
    <property type="entry name" value="SAM-dependent_MTases_sf"/>
</dbReference>
<name>A0ABP9DCK0_9ACTN</name>
<dbReference type="RefSeq" id="WP_345695838.1">
    <property type="nucleotide sequence ID" value="NZ_BAABIS010000001.1"/>
</dbReference>
<gene>
    <name evidence="5" type="ORF">GCM10023235_13540</name>
</gene>
<dbReference type="GO" id="GO:0032259">
    <property type="term" value="P:methylation"/>
    <property type="evidence" value="ECO:0007669"/>
    <property type="project" value="UniProtKB-KW"/>
</dbReference>
<evidence type="ECO:0000256" key="3">
    <source>
        <dbReference type="ARBA" id="ARBA00022679"/>
    </source>
</evidence>
<dbReference type="Proteomes" id="UP001501752">
    <property type="component" value="Unassembled WGS sequence"/>
</dbReference>
<evidence type="ECO:0000256" key="1">
    <source>
        <dbReference type="ARBA" id="ARBA00008361"/>
    </source>
</evidence>
<dbReference type="CDD" id="cd02440">
    <property type="entry name" value="AdoMet_MTases"/>
    <property type="match status" value="1"/>
</dbReference>
<dbReference type="InterPro" id="IPR051052">
    <property type="entry name" value="Diverse_substrate_MTase"/>
</dbReference>
<dbReference type="InterPro" id="IPR013216">
    <property type="entry name" value="Methyltransf_11"/>
</dbReference>
<dbReference type="PANTHER" id="PTHR44942:SF4">
    <property type="entry name" value="METHYLTRANSFERASE TYPE 11 DOMAIN-CONTAINING PROTEIN"/>
    <property type="match status" value="1"/>
</dbReference>
<keyword evidence="2 5" id="KW-0489">Methyltransferase</keyword>
<keyword evidence="6" id="KW-1185">Reference proteome</keyword>
<comment type="similarity">
    <text evidence="1">Belongs to the methyltransferase superfamily.</text>
</comment>
<evidence type="ECO:0000256" key="2">
    <source>
        <dbReference type="ARBA" id="ARBA00022603"/>
    </source>
</evidence>
<dbReference type="EMBL" id="BAABIS010000001">
    <property type="protein sequence ID" value="GAA4839474.1"/>
    <property type="molecule type" value="Genomic_DNA"/>
</dbReference>
<evidence type="ECO:0000313" key="6">
    <source>
        <dbReference type="Proteomes" id="UP001501752"/>
    </source>
</evidence>
<dbReference type="PANTHER" id="PTHR44942">
    <property type="entry name" value="METHYLTRANSF_11 DOMAIN-CONTAINING PROTEIN"/>
    <property type="match status" value="1"/>
</dbReference>
<evidence type="ECO:0000259" key="4">
    <source>
        <dbReference type="Pfam" id="PF08241"/>
    </source>
</evidence>
<keyword evidence="3" id="KW-0808">Transferase</keyword>
<sequence>MNAPEMWARRARSYGPAAPLYDLARPTYPAPAIEEIVDRLPGTTVVEPGAGTGKATRLLAARGVQVTAVEPDLGMATVMLRAHAEAGLRGLGVHVEPFEEWRPPFRGSGLVCAQAWHWFDQDRCWRKAAEALAPNGLLALLWNVEQWEAMPGHEAVEAAFARHGQEARDDGGLGPEVWPTARTAAHYGFHGLELLTYDWHQEWEAAEFASYRATTSQLLVLPDGVRDDLVKDLEETVTTELGGRLTLPWRTYLFLARRS</sequence>
<dbReference type="Pfam" id="PF08241">
    <property type="entry name" value="Methyltransf_11"/>
    <property type="match status" value="1"/>
</dbReference>
<protein>
    <submittedName>
        <fullName evidence="5">Class I SAM-dependent methyltransferase</fullName>
    </submittedName>
</protein>
<dbReference type="Gene3D" id="3.40.50.150">
    <property type="entry name" value="Vaccinia Virus protein VP39"/>
    <property type="match status" value="1"/>
</dbReference>
<reference evidence="6" key="1">
    <citation type="journal article" date="2019" name="Int. J. Syst. Evol. Microbiol.">
        <title>The Global Catalogue of Microorganisms (GCM) 10K type strain sequencing project: providing services to taxonomists for standard genome sequencing and annotation.</title>
        <authorList>
            <consortium name="The Broad Institute Genomics Platform"/>
            <consortium name="The Broad Institute Genome Sequencing Center for Infectious Disease"/>
            <person name="Wu L."/>
            <person name="Ma J."/>
        </authorList>
    </citation>
    <scope>NUCLEOTIDE SEQUENCE [LARGE SCALE GENOMIC DNA]</scope>
    <source>
        <strain evidence="6">JCM 13006</strain>
    </source>
</reference>